<keyword evidence="3" id="KW-1185">Reference proteome</keyword>
<protein>
    <submittedName>
        <fullName evidence="2">Uncharacterized protein</fullName>
    </submittedName>
</protein>
<name>A0ABD3M216_9STRA</name>
<comment type="caution">
    <text evidence="2">The sequence shown here is derived from an EMBL/GenBank/DDBJ whole genome shotgun (WGS) entry which is preliminary data.</text>
</comment>
<evidence type="ECO:0000313" key="3">
    <source>
        <dbReference type="Proteomes" id="UP001530293"/>
    </source>
</evidence>
<feature type="region of interest" description="Disordered" evidence="1">
    <location>
        <begin position="432"/>
        <end position="467"/>
    </location>
</feature>
<sequence>MSAMFSFNNDWQRVSSDPLYMADDDENSYTRALHPNSTPDLEQQQQQQQHSEFQLKCEEQETSHCINERAPESGSEIIFVERITEEDSSTEGTYEVMNDQFPEQCSVQSRPTVVDSLCKSSSTSSKLKSTDIPGIITSEQSCATFNGSAFNRSFNDVSSEMSMTTDHANQAYCCHRFYYDESWSIHSGTASADTEATISVLAPASTIKYYAASDYMSDGGDFGACIDVIKTDSTISGLTTATSIATDTLAASLPEDGSVRFDSVKSRDLEELKEGTEVPLDEKLLEVVEEGEDSIEEEEPPKEQVADIIDADEVDVHYVEYVEEIARSDEEIDMLEQAIKQGHHNDSMTDVSKMLEDERNEVATQDSSATQGILPGLHHREADIKTSFIKKLLPPQRFFSRKRNSGNSNDNSATTLILQTNNEFEMICPSSDAAKAPTKDSSNDSEPKQITKEISMPHVRSNATDSTKDASVFTMRSLSSEPSEATGGVIAGFFSFGATSFQCNSTIEDLSLLLREEVDGEGKDERGSTGVNAHDSEYVDKSLNVEMIEDDYIHSSHIKNVQSDQASTRARKINILPRLAAQYDNSDDAKLKQDVVLLGDDAHKPHMVGNNDGAQKSKWNGMRMKLKRWRTGQSEMGEE</sequence>
<dbReference type="Proteomes" id="UP001530293">
    <property type="component" value="Unassembled WGS sequence"/>
</dbReference>
<gene>
    <name evidence="2" type="ORF">ACHAWU_001418</name>
</gene>
<evidence type="ECO:0000256" key="1">
    <source>
        <dbReference type="SAM" id="MobiDB-lite"/>
    </source>
</evidence>
<accession>A0ABD3M216</accession>
<dbReference type="EMBL" id="JALLBG020000244">
    <property type="protein sequence ID" value="KAL3758026.1"/>
    <property type="molecule type" value="Genomic_DNA"/>
</dbReference>
<proteinExistence type="predicted"/>
<reference evidence="2 3" key="1">
    <citation type="submission" date="2024-10" db="EMBL/GenBank/DDBJ databases">
        <title>Updated reference genomes for cyclostephanoid diatoms.</title>
        <authorList>
            <person name="Roberts W.R."/>
            <person name="Alverson A.J."/>
        </authorList>
    </citation>
    <scope>NUCLEOTIDE SEQUENCE [LARGE SCALE GENOMIC DNA]</scope>
    <source>
        <strain evidence="2 3">AJA232-27</strain>
    </source>
</reference>
<feature type="region of interest" description="Disordered" evidence="1">
    <location>
        <begin position="29"/>
        <end position="52"/>
    </location>
</feature>
<feature type="compositionally biased region" description="Basic and acidic residues" evidence="1">
    <location>
        <begin position="437"/>
        <end position="451"/>
    </location>
</feature>
<dbReference type="AlphaFoldDB" id="A0ABD3M216"/>
<organism evidence="2 3">
    <name type="scientific">Discostella pseudostelligera</name>
    <dbReference type="NCBI Taxonomy" id="259834"/>
    <lineage>
        <taxon>Eukaryota</taxon>
        <taxon>Sar</taxon>
        <taxon>Stramenopiles</taxon>
        <taxon>Ochrophyta</taxon>
        <taxon>Bacillariophyta</taxon>
        <taxon>Coscinodiscophyceae</taxon>
        <taxon>Thalassiosirophycidae</taxon>
        <taxon>Stephanodiscales</taxon>
        <taxon>Stephanodiscaceae</taxon>
        <taxon>Discostella</taxon>
    </lineage>
</organism>
<evidence type="ECO:0000313" key="2">
    <source>
        <dbReference type="EMBL" id="KAL3758026.1"/>
    </source>
</evidence>